<evidence type="ECO:0000313" key="5">
    <source>
        <dbReference type="EMBL" id="KTT69375.1"/>
    </source>
</evidence>
<evidence type="ECO:0000313" key="6">
    <source>
        <dbReference type="Proteomes" id="UP000074310"/>
    </source>
</evidence>
<feature type="chain" id="PRO_5007547931" description="PEP-CTERM protein-sorting domain-containing protein" evidence="2">
    <location>
        <begin position="21"/>
        <end position="258"/>
    </location>
</feature>
<dbReference type="OrthoDB" id="7874461at2"/>
<dbReference type="PATRIC" id="fig|869719.3.peg.3141"/>
<keyword evidence="1" id="KW-1133">Transmembrane helix</keyword>
<keyword evidence="1" id="KW-0472">Membrane</keyword>
<dbReference type="Pfam" id="PF07589">
    <property type="entry name" value="PEP-CTERM"/>
    <property type="match status" value="1"/>
</dbReference>
<evidence type="ECO:0008006" key="7">
    <source>
        <dbReference type="Google" id="ProtNLM"/>
    </source>
</evidence>
<keyword evidence="2" id="KW-0732">Signal</keyword>
<dbReference type="Gene3D" id="2.60.120.260">
    <property type="entry name" value="Galactose-binding domain-like"/>
    <property type="match status" value="1"/>
</dbReference>
<evidence type="ECO:0000259" key="3">
    <source>
        <dbReference type="Pfam" id="PF04862"/>
    </source>
</evidence>
<name>A0A147HWU7_9SPHN</name>
<protein>
    <recommendedName>
        <fullName evidence="7">PEP-CTERM protein-sorting domain-containing protein</fullName>
    </recommendedName>
</protein>
<gene>
    <name evidence="5" type="ORF">NS334_14815</name>
</gene>
<sequence>MKKYLLAAAAMVMVSGAASAQSVNLVKNGGFESTSLTESHQFKDNQVTDWTNAATNGYTGYGYNFLLKPNTADTTGFKSLAGNLDYLYGPGAGAAAANFADNGFTGTSPAGGNFLLADGDTNFHGAVSQVISGLTVGQLYSVTFDWAGASWYTYAGNTTERWDVSLGGTTKSTDTVKLGPKGFSGWQKGSLQFTATGASQTLSFLAQGTPNGLPPSLLLDNVQMAAVPEPATWLTMILGFGVVGAAMRRRKVARPQLV</sequence>
<dbReference type="NCBIfam" id="NF035944">
    <property type="entry name" value="PEPxxWA-CTERM"/>
    <property type="match status" value="1"/>
</dbReference>
<dbReference type="AlphaFoldDB" id="A0A147HWU7"/>
<dbReference type="Pfam" id="PF04862">
    <property type="entry name" value="DUF642"/>
    <property type="match status" value="1"/>
</dbReference>
<dbReference type="Proteomes" id="UP000074310">
    <property type="component" value="Unassembled WGS sequence"/>
</dbReference>
<dbReference type="RefSeq" id="WP_083500510.1">
    <property type="nucleotide sequence ID" value="NZ_LDTB01000071.1"/>
</dbReference>
<feature type="transmembrane region" description="Helical" evidence="1">
    <location>
        <begin position="230"/>
        <end position="247"/>
    </location>
</feature>
<evidence type="ECO:0000259" key="4">
    <source>
        <dbReference type="Pfam" id="PF07589"/>
    </source>
</evidence>
<dbReference type="InterPro" id="IPR006946">
    <property type="entry name" value="DGR2-like_dom"/>
</dbReference>
<feature type="domain" description="Ice-binding protein C-terminal" evidence="4">
    <location>
        <begin position="226"/>
        <end position="250"/>
    </location>
</feature>
<proteinExistence type="predicted"/>
<feature type="signal peptide" evidence="2">
    <location>
        <begin position="1"/>
        <end position="20"/>
    </location>
</feature>
<evidence type="ECO:0000256" key="1">
    <source>
        <dbReference type="SAM" id="Phobius"/>
    </source>
</evidence>
<dbReference type="NCBIfam" id="TIGR02595">
    <property type="entry name" value="PEP_CTERM"/>
    <property type="match status" value="1"/>
</dbReference>
<keyword evidence="1" id="KW-0812">Transmembrane</keyword>
<reference evidence="5 6" key="1">
    <citation type="journal article" date="2016" name="Front. Microbiol.">
        <title>Genomic Resource of Rice Seed Associated Bacteria.</title>
        <authorList>
            <person name="Midha S."/>
            <person name="Bansal K."/>
            <person name="Sharma S."/>
            <person name="Kumar N."/>
            <person name="Patil P.P."/>
            <person name="Chaudhry V."/>
            <person name="Patil P.B."/>
        </authorList>
    </citation>
    <scope>NUCLEOTIDE SEQUENCE [LARGE SCALE GENOMIC DNA]</scope>
    <source>
        <strain evidence="5 6">NS334</strain>
    </source>
</reference>
<organism evidence="5 6">
    <name type="scientific">Sphingomonas endophytica</name>
    <dbReference type="NCBI Taxonomy" id="869719"/>
    <lineage>
        <taxon>Bacteria</taxon>
        <taxon>Pseudomonadati</taxon>
        <taxon>Pseudomonadota</taxon>
        <taxon>Alphaproteobacteria</taxon>
        <taxon>Sphingomonadales</taxon>
        <taxon>Sphingomonadaceae</taxon>
        <taxon>Sphingomonas</taxon>
    </lineage>
</organism>
<accession>A0A147HWU7</accession>
<dbReference type="InterPro" id="IPR013424">
    <property type="entry name" value="Ice-binding_C"/>
</dbReference>
<comment type="caution">
    <text evidence="5">The sequence shown here is derived from an EMBL/GenBank/DDBJ whole genome shotgun (WGS) entry which is preliminary data.</text>
</comment>
<keyword evidence="6" id="KW-1185">Reference proteome</keyword>
<feature type="domain" description="DUF642" evidence="3">
    <location>
        <begin position="124"/>
        <end position="212"/>
    </location>
</feature>
<evidence type="ECO:0000256" key="2">
    <source>
        <dbReference type="SAM" id="SignalP"/>
    </source>
</evidence>
<dbReference type="EMBL" id="LDTB01000071">
    <property type="protein sequence ID" value="KTT69375.1"/>
    <property type="molecule type" value="Genomic_DNA"/>
</dbReference>